<dbReference type="EMBL" id="AZST01000164">
    <property type="protein sequence ID" value="KEP51498.1"/>
    <property type="molecule type" value="Genomic_DNA"/>
</dbReference>
<proteinExistence type="predicted"/>
<evidence type="ECO:0000256" key="1">
    <source>
        <dbReference type="SAM" id="MobiDB-lite"/>
    </source>
</evidence>
<dbReference type="Proteomes" id="UP000027456">
    <property type="component" value="Unassembled WGS sequence"/>
</dbReference>
<feature type="region of interest" description="Disordered" evidence="1">
    <location>
        <begin position="432"/>
        <end position="501"/>
    </location>
</feature>
<dbReference type="OrthoDB" id="3269344at2759"/>
<evidence type="ECO:0000313" key="2">
    <source>
        <dbReference type="EMBL" id="KEP51498.1"/>
    </source>
</evidence>
<feature type="region of interest" description="Disordered" evidence="1">
    <location>
        <begin position="321"/>
        <end position="345"/>
    </location>
</feature>
<sequence length="536" mass="59697">MSQLAAAKATPAGHLVESRPVLRAPSRAGSATSRVGADPDWLDHVQWDGEFHPLDDVTDGRPEVENLKKIVEKSIIVPKWMADIESAEWVGYYKHTLRLRDGASRLSSNVSPAGFTFNEDDKDLSFDVRESLAFILHIQRHAVALRSHVPALGPMETDRRHPMDTLGSLVWDLQSDDRVVYRTERKLAIPCLPRQVRRETLGEVQLDACAFIPILDIPSALNLKNARAALSCFPSTESTTPDHSYVLHWVTEYQRDNDKLDSQRQVAEGLVSALYQRRAYGFPNHFVFGTVHHSRTIVEVLAATWVRSDEPANSEARLQKAKTANAVPPEDQRANPGGNTLQEGDTTCSLAKTGEEVTGASTSTNPTTDDIQKYNKIVMYSIAKYEMTAAEDMLQLYLLMRHTLALAQQYKDEIVGDKCARVRELLKKAKQFYDWPPPPRPQSNRGTKRHNSGANKYKPPLTSTSEHQGDDMSIDPCEDSEHSFDSEELEPPHNAGPTRKIAGNVASYTLKNYAYEEDAEACGFGNPHSAPVSQTA</sequence>
<gene>
    <name evidence="2" type="ORF">V565_060480</name>
</gene>
<name>A0A074S3N1_9AGAM</name>
<keyword evidence="3" id="KW-1185">Reference proteome</keyword>
<feature type="region of interest" description="Disordered" evidence="1">
    <location>
        <begin position="16"/>
        <end position="35"/>
    </location>
</feature>
<dbReference type="AlphaFoldDB" id="A0A074S3N1"/>
<organism evidence="2 3">
    <name type="scientific">Rhizoctonia solani 123E</name>
    <dbReference type="NCBI Taxonomy" id="1423351"/>
    <lineage>
        <taxon>Eukaryota</taxon>
        <taxon>Fungi</taxon>
        <taxon>Dikarya</taxon>
        <taxon>Basidiomycota</taxon>
        <taxon>Agaricomycotina</taxon>
        <taxon>Agaricomycetes</taxon>
        <taxon>Cantharellales</taxon>
        <taxon>Ceratobasidiaceae</taxon>
        <taxon>Rhizoctonia</taxon>
    </lineage>
</organism>
<accession>A0A074S3N1</accession>
<comment type="caution">
    <text evidence="2">The sequence shown here is derived from an EMBL/GenBank/DDBJ whole genome shotgun (WGS) entry which is preliminary data.</text>
</comment>
<protein>
    <submittedName>
        <fullName evidence="2">Uncharacterized protein</fullName>
    </submittedName>
</protein>
<reference evidence="2 3" key="1">
    <citation type="submission" date="2013-12" db="EMBL/GenBank/DDBJ databases">
        <authorList>
            <person name="Cubeta M."/>
            <person name="Pakala S."/>
            <person name="Fedorova N."/>
            <person name="Thomas E."/>
            <person name="Dean R."/>
            <person name="Jabaji S."/>
            <person name="Neate S."/>
            <person name="Toda T."/>
            <person name="Tavantzis S."/>
            <person name="Vilgalys R."/>
            <person name="Bharathan N."/>
            <person name="Pakala S."/>
            <person name="Losada L.S."/>
            <person name="Zafar N."/>
            <person name="Nierman W."/>
        </authorList>
    </citation>
    <scope>NUCLEOTIDE SEQUENCE [LARGE SCALE GENOMIC DNA]</scope>
    <source>
        <strain evidence="2 3">123E</strain>
    </source>
</reference>
<dbReference type="HOGENOM" id="CLU_042950_0_0_1"/>
<evidence type="ECO:0000313" key="3">
    <source>
        <dbReference type="Proteomes" id="UP000027456"/>
    </source>
</evidence>